<dbReference type="STRING" id="169427.SAMN05192548_104546"/>
<dbReference type="EMBL" id="FRAB01000045">
    <property type="protein sequence ID" value="SHK92343.1"/>
    <property type="molecule type" value="Genomic_DNA"/>
</dbReference>
<feature type="region of interest" description="Disordered" evidence="1">
    <location>
        <begin position="176"/>
        <end position="195"/>
    </location>
</feature>
<accession>A0A1M6WEX3</accession>
<sequence>MDVGTTLKSRAKTAESVQPRIGALDDPTYFAKSAAVRFAAPGNRCRNPGSVQRPAIPVVIVSPIRIDSAWLAQWPTTHTANRWDGVDQWKQLRDVVAVRARQDDRERRAVGVGGDVMFGTGSRTIGGVRSSFSPVPTARTEVESMTTREKSIRSAARNFASRISCSRSQTPACCQSRRRRQQLMPDPQPISEGSSLQRMPLLSTNSIPVSAARSATGLRPGYRKRLGLAGGKSGSINGHNSSSMIGLAISSFRLSQRSRLTALRLS</sequence>
<evidence type="ECO:0000256" key="1">
    <source>
        <dbReference type="SAM" id="MobiDB-lite"/>
    </source>
</evidence>
<proteinExistence type="predicted"/>
<gene>
    <name evidence="2" type="ORF">SAMN05192548_104546</name>
</gene>
<dbReference type="AlphaFoldDB" id="A0A1M6WEX3"/>
<organism evidence="2 3">
    <name type="scientific">Paraburkholderia terricola</name>
    <dbReference type="NCBI Taxonomy" id="169427"/>
    <lineage>
        <taxon>Bacteria</taxon>
        <taxon>Pseudomonadati</taxon>
        <taxon>Pseudomonadota</taxon>
        <taxon>Betaproteobacteria</taxon>
        <taxon>Burkholderiales</taxon>
        <taxon>Burkholderiaceae</taxon>
        <taxon>Paraburkholderia</taxon>
    </lineage>
</organism>
<evidence type="ECO:0000313" key="3">
    <source>
        <dbReference type="Proteomes" id="UP000184395"/>
    </source>
</evidence>
<name>A0A1M6WEX3_9BURK</name>
<dbReference type="Proteomes" id="UP000184395">
    <property type="component" value="Unassembled WGS sequence"/>
</dbReference>
<reference evidence="2 3" key="1">
    <citation type="submission" date="2016-11" db="EMBL/GenBank/DDBJ databases">
        <authorList>
            <person name="Jaros S."/>
            <person name="Januszkiewicz K."/>
            <person name="Wedrychowicz H."/>
        </authorList>
    </citation>
    <scope>NUCLEOTIDE SEQUENCE [LARGE SCALE GENOMIC DNA]</scope>
    <source>
        <strain evidence="2 3">LMG 20594</strain>
    </source>
</reference>
<protein>
    <submittedName>
        <fullName evidence="2">Uncharacterized protein</fullName>
    </submittedName>
</protein>
<evidence type="ECO:0000313" key="2">
    <source>
        <dbReference type="EMBL" id="SHK92343.1"/>
    </source>
</evidence>